<dbReference type="PANTHER" id="PTHR12526">
    <property type="entry name" value="GLYCOSYLTRANSFERASE"/>
    <property type="match status" value="1"/>
</dbReference>
<dbReference type="KEGG" id="mpof:MPOR_20080"/>
<dbReference type="RefSeq" id="WP_163673459.1">
    <property type="nucleotide sequence ID" value="NZ_AP022570.1"/>
</dbReference>
<dbReference type="Proteomes" id="UP000466785">
    <property type="component" value="Chromosome"/>
</dbReference>
<accession>A0A6N4V5P1</accession>
<dbReference type="EMBL" id="AP022570">
    <property type="protein sequence ID" value="BBX50982.1"/>
    <property type="molecule type" value="Genomic_DNA"/>
</dbReference>
<evidence type="ECO:0000256" key="1">
    <source>
        <dbReference type="ARBA" id="ARBA00022676"/>
    </source>
</evidence>
<dbReference type="AlphaFoldDB" id="A0A6N4V5P1"/>
<dbReference type="InterPro" id="IPR028098">
    <property type="entry name" value="Glyco_trans_4-like_N"/>
</dbReference>
<keyword evidence="5" id="KW-1185">Reference proteome</keyword>
<name>A0A6N4V5P1_9MYCO</name>
<dbReference type="GO" id="GO:0016757">
    <property type="term" value="F:glycosyltransferase activity"/>
    <property type="evidence" value="ECO:0007669"/>
    <property type="project" value="UniProtKB-KW"/>
</dbReference>
<dbReference type="Pfam" id="PF13579">
    <property type="entry name" value="Glyco_trans_4_4"/>
    <property type="match status" value="1"/>
</dbReference>
<feature type="domain" description="Glycosyltransferase subfamily 4-like N-terminal" evidence="3">
    <location>
        <begin position="19"/>
        <end position="203"/>
    </location>
</feature>
<keyword evidence="1" id="KW-0328">Glycosyltransferase</keyword>
<sequence length="414" mass="44788">MSSRPDVAILGLNYPPEHTGIAPYTGGLAVGLRRRGFRVTAHVSHPHYPQWQIHEGYGQWSRTESAEGVEVHRRLHYVPRSPRGIRRLVSELSFGLRLVLARLGRPRVVIAVSPSLFSTALAVLRLRLSPRRGRLVIWVQDIYSLGMAETSEGGQTARRITEWVEARTLRAADRVVVIHQRFADFLSEELGVDPSRIVVVRNWTHLPKSDPVDAAAARASLGWPEGVALAVHTGNMGAKQGLETIIDAARVADERGAPVHFLLVGDGGERAKLKELARGISRLTFVDPLGDAEYRLALGAADILIVNEKPGVAAMAVPSKLTSYFDAGRPVVASTDVGGITASEVLAAEAGVVVPAGAPEELVAAVLDVTADSDAAQRFGLNGRRYRESVLDEEAAIEQWARLLGELSAVPARR</sequence>
<dbReference type="Gene3D" id="3.40.50.2000">
    <property type="entry name" value="Glycogen Phosphorylase B"/>
    <property type="match status" value="2"/>
</dbReference>
<dbReference type="SUPFAM" id="SSF53756">
    <property type="entry name" value="UDP-Glycosyltransferase/glycogen phosphorylase"/>
    <property type="match status" value="1"/>
</dbReference>
<organism evidence="4 5">
    <name type="scientific">Mycolicibacterium poriferae</name>
    <dbReference type="NCBI Taxonomy" id="39694"/>
    <lineage>
        <taxon>Bacteria</taxon>
        <taxon>Bacillati</taxon>
        <taxon>Actinomycetota</taxon>
        <taxon>Actinomycetes</taxon>
        <taxon>Mycobacteriales</taxon>
        <taxon>Mycobacteriaceae</taxon>
        <taxon>Mycolicibacterium</taxon>
    </lineage>
</organism>
<dbReference type="CDD" id="cd03794">
    <property type="entry name" value="GT4_WbuB-like"/>
    <property type="match status" value="1"/>
</dbReference>
<protein>
    <submittedName>
        <fullName evidence="4">Glycosyltransferase WbuB</fullName>
    </submittedName>
</protein>
<evidence type="ECO:0000259" key="3">
    <source>
        <dbReference type="Pfam" id="PF13579"/>
    </source>
</evidence>
<keyword evidence="2 4" id="KW-0808">Transferase</keyword>
<gene>
    <name evidence="4" type="ORF">MPOR_20080</name>
</gene>
<evidence type="ECO:0000256" key="2">
    <source>
        <dbReference type="ARBA" id="ARBA00022679"/>
    </source>
</evidence>
<evidence type="ECO:0000313" key="4">
    <source>
        <dbReference type="EMBL" id="BBX50982.1"/>
    </source>
</evidence>
<proteinExistence type="predicted"/>
<reference evidence="4 5" key="1">
    <citation type="journal article" date="2019" name="Emerg. Microbes Infect.">
        <title>Comprehensive subspecies identification of 175 nontuberculous mycobacteria species based on 7547 genomic profiles.</title>
        <authorList>
            <person name="Matsumoto Y."/>
            <person name="Kinjo T."/>
            <person name="Motooka D."/>
            <person name="Nabeya D."/>
            <person name="Jung N."/>
            <person name="Uechi K."/>
            <person name="Horii T."/>
            <person name="Iida T."/>
            <person name="Fujita J."/>
            <person name="Nakamura S."/>
        </authorList>
    </citation>
    <scope>NUCLEOTIDE SEQUENCE [LARGE SCALE GENOMIC DNA]</scope>
    <source>
        <strain evidence="4 5">JCM 12603</strain>
    </source>
</reference>
<dbReference type="Pfam" id="PF13692">
    <property type="entry name" value="Glyco_trans_1_4"/>
    <property type="match status" value="1"/>
</dbReference>
<evidence type="ECO:0000313" key="5">
    <source>
        <dbReference type="Proteomes" id="UP000466785"/>
    </source>
</evidence>